<feature type="signal peptide" evidence="1">
    <location>
        <begin position="1"/>
        <end position="23"/>
    </location>
</feature>
<evidence type="ECO:0000256" key="1">
    <source>
        <dbReference type="SAM" id="SignalP"/>
    </source>
</evidence>
<feature type="chain" id="PRO_5018761597" description="Sel1 repeat family protein" evidence="1">
    <location>
        <begin position="24"/>
        <end position="128"/>
    </location>
</feature>
<reference evidence="3" key="1">
    <citation type="submission" date="2018-06" db="EMBL/GenBank/DDBJ databases">
        <title>Complete genome of Pseudomonas insecticola strain QZS01.</title>
        <authorList>
            <person name="Wang J."/>
            <person name="Su Q."/>
        </authorList>
    </citation>
    <scope>NUCLEOTIDE SEQUENCE [LARGE SCALE GENOMIC DNA]</scope>
    <source>
        <strain evidence="3">QZS01</strain>
    </source>
</reference>
<dbReference type="InterPro" id="IPR011990">
    <property type="entry name" value="TPR-like_helical_dom_sf"/>
</dbReference>
<evidence type="ECO:0000313" key="2">
    <source>
        <dbReference type="EMBL" id="AZS51296.1"/>
    </source>
</evidence>
<proteinExistence type="predicted"/>
<keyword evidence="1" id="KW-0732">Signal</keyword>
<organism evidence="2 3">
    <name type="scientific">Entomomonas moraniae</name>
    <dbReference type="NCBI Taxonomy" id="2213226"/>
    <lineage>
        <taxon>Bacteria</taxon>
        <taxon>Pseudomonadati</taxon>
        <taxon>Pseudomonadota</taxon>
        <taxon>Gammaproteobacteria</taxon>
        <taxon>Pseudomonadales</taxon>
        <taxon>Pseudomonadaceae</taxon>
        <taxon>Entomomonas</taxon>
    </lineage>
</organism>
<dbReference type="RefSeq" id="WP_127164063.1">
    <property type="nucleotide sequence ID" value="NZ_CP029822.1"/>
</dbReference>
<dbReference type="Proteomes" id="UP000273143">
    <property type="component" value="Chromosome"/>
</dbReference>
<dbReference type="SUPFAM" id="SSF81901">
    <property type="entry name" value="HCP-like"/>
    <property type="match status" value="1"/>
</dbReference>
<evidence type="ECO:0008006" key="4">
    <source>
        <dbReference type="Google" id="ProtNLM"/>
    </source>
</evidence>
<dbReference type="EMBL" id="CP029822">
    <property type="protein sequence ID" value="AZS51296.1"/>
    <property type="molecule type" value="Genomic_DNA"/>
</dbReference>
<dbReference type="KEGG" id="emo:DM558_11160"/>
<evidence type="ECO:0000313" key="3">
    <source>
        <dbReference type="Proteomes" id="UP000273143"/>
    </source>
</evidence>
<gene>
    <name evidence="2" type="ORF">DM558_11160</name>
</gene>
<name>A0A3Q9JK37_9GAMM</name>
<dbReference type="Gene3D" id="1.25.40.10">
    <property type="entry name" value="Tetratricopeptide repeat domain"/>
    <property type="match status" value="1"/>
</dbReference>
<dbReference type="AlphaFoldDB" id="A0A3Q9JK37"/>
<sequence>MNNLLNKLLLLGLLTLTIGLANALTPGQQQAKKQGEILYQQGLCEKPAPLLELAAKAGDSESQYYLGDCIERLNSMMTKEAAYWFEQAANQGDTCAMMPLARTDDLYKLLNSSDYCRLMLFVSFAYSV</sequence>
<accession>A0A3Q9JK37</accession>
<protein>
    <recommendedName>
        <fullName evidence="4">Sel1 repeat family protein</fullName>
    </recommendedName>
</protein>
<keyword evidence="3" id="KW-1185">Reference proteome</keyword>